<dbReference type="InterPro" id="IPR030397">
    <property type="entry name" value="SEPARIN_core_dom"/>
</dbReference>
<organism evidence="6 7">
    <name type="scientific">Rhodosorus marinus</name>
    <dbReference type="NCBI Taxonomy" id="101924"/>
    <lineage>
        <taxon>Eukaryota</taxon>
        <taxon>Rhodophyta</taxon>
        <taxon>Stylonematophyceae</taxon>
        <taxon>Stylonematales</taxon>
        <taxon>Stylonemataceae</taxon>
        <taxon>Rhodosorus</taxon>
    </lineage>
</organism>
<evidence type="ECO:0000313" key="6">
    <source>
        <dbReference type="EMBL" id="KAJ8909202.1"/>
    </source>
</evidence>
<dbReference type="Proteomes" id="UP001157974">
    <property type="component" value="Unassembled WGS sequence"/>
</dbReference>
<protein>
    <recommendedName>
        <fullName evidence="2">separase</fullName>
        <ecNumber evidence="2">3.4.22.49</ecNumber>
    </recommendedName>
</protein>
<evidence type="ECO:0000256" key="3">
    <source>
        <dbReference type="ARBA" id="ARBA00022801"/>
    </source>
</evidence>
<dbReference type="EMBL" id="JAMWBK010000001">
    <property type="protein sequence ID" value="KAJ8909202.1"/>
    <property type="molecule type" value="Genomic_DNA"/>
</dbReference>
<keyword evidence="3" id="KW-0378">Hydrolase</keyword>
<keyword evidence="4" id="KW-0159">Chromosome partition</keyword>
<dbReference type="GO" id="GO:0006508">
    <property type="term" value="P:proteolysis"/>
    <property type="evidence" value="ECO:0007669"/>
    <property type="project" value="InterPro"/>
</dbReference>
<proteinExistence type="predicted"/>
<comment type="caution">
    <text evidence="6">The sequence shown here is derived from an EMBL/GenBank/DDBJ whole genome shotgun (WGS) entry which is preliminary data.</text>
</comment>
<dbReference type="Pfam" id="PF03568">
    <property type="entry name" value="Separin_C"/>
    <property type="match status" value="1"/>
</dbReference>
<gene>
    <name evidence="6" type="ORF">NDN08_005894</name>
</gene>
<evidence type="ECO:0000256" key="2">
    <source>
        <dbReference type="ARBA" id="ARBA00012489"/>
    </source>
</evidence>
<dbReference type="InterPro" id="IPR005314">
    <property type="entry name" value="Peptidase_C50"/>
</dbReference>
<keyword evidence="7" id="KW-1185">Reference proteome</keyword>
<dbReference type="GO" id="GO:0051307">
    <property type="term" value="P:meiotic chromosome separation"/>
    <property type="evidence" value="ECO:0007669"/>
    <property type="project" value="TreeGrafter"/>
</dbReference>
<evidence type="ECO:0000313" key="7">
    <source>
        <dbReference type="Proteomes" id="UP001157974"/>
    </source>
</evidence>
<feature type="domain" description="Peptidase C50" evidence="5">
    <location>
        <begin position="1409"/>
        <end position="1508"/>
    </location>
</feature>
<evidence type="ECO:0000259" key="5">
    <source>
        <dbReference type="PROSITE" id="PS51700"/>
    </source>
</evidence>
<sequence>MGYTAARFQSEILCDNEDGAIELLAETRAELDPLSKAISKKTTPSRLRNKIADLANEYASTLTGLVNAMNRSQTREKLLLEFHSELLDWLRFLAPGIKLSSETEVEKHACSLCRRCFAASFFQLGCRVAQKALSSLESLRKQKENHPKRAASNEDFSKDDKMTVPSLLCVLLASQCELRLSGDARDTARNLSDELSTCSRSNSEGVVKYASSARRALLRMASAQSSENAALEAYKTRSEALNLMVMESCGGTFDLIGFADLAQKAALSYERANIAQIDYSELILGQLEAVNVFEKQLESLRSCEQLAAEEISAWVDWMVQVMLKYGRVKEAKKLARAHIRRLESAHREDLGSILETQILLSVVDENDWTSIIEIIEELPVRPDSPSFALRICRSLEVYRRQICSKANSTTIEQRHAFLTHYLNRIIPPLSSAMDESTRYKLVKSSAAVMEAAKHLCETRVHLFIKSESSDHSHYTIDVEECFEYIGQAVEFGTSTEVPKEWRKWTASILYNNAVILYNAKVDYGLPSRILFKAIEWSDDDDLRARSLLLQIKISTSVSREIFEDVLVMAMEDRSLTEVSMSAVLTAIVKSMTSAGKESTERVLRRVSNGSLVSLLKIQRARWNDLSLHGIRTAVCDEAERREGCGEADFDQLVISEEKIRAALLEGDAAEVRALSYQLITSIKEESQGRELEDSTKLALAQAYAYRGIMDGDSRSTNLAVQILHGVSTDDREKDLQQGVDQLAKVLMFIAKLSQNMVFLGLAASVVHARLAKSSALIELAEVARILGLEARSGQLLNRVEQKSKSYIVDLEKAFVCVTRKDFNEAVALVEDLPRARDPLFNARYKYLRAILDLEKEAYPAAESALIESLKLLLAISKTINAPEHSRGPKLNIVTVCGIDIPAPKGLDTSVWNFAYVLLEILRTLSCAEEHLHNVHDAIYYLKAAASVANAYGATAVAAQVFADAAVIAARSGSMDDSAACIESAKACLSSGNSSRLEQINSAYVALREADVFLLRNELDSASNLVSSARKVVFSRGVDILLEDEWKFEPEKTPREAALVGKDRIHHGQQRRSSELIPPDDYPQDLLARRLEHEAILLEARCDIFEGRAEKALKDVGKQVENGDGSSCAILVHAFRSSHGTALEKQIDATWRARTRGPRNKTLETYRQLLHDAEGKSRLGSLDQRQMRLLLAETNDNPIHNLLGSVGVTAGLRYLSKNGSSDTSSLENELGLLSLGDGQLLQRIQEALPEKWNVAGLALTSDRTHLLAYQIRKRSTKIERIALRSRSYEALNEEFQKILGDAKGTSITAATSVDLKSEDKKNWWQSRHDLDKRLEDLCKRLEKSWLQSCVDMVLNQTGPTILLADDSLQPFPWEMMPSVQRRQQQISRIPCAEVLIGGLEARSWERPVNGNQSYFVLNPGGDLTRTQERFEGMFRHEFGWNGASGKQEAQHLASAGLRSSIEKCEVFVYCGHGAAESVLPTREVKKLKRAPVSLLFGCSSGRLEKNGMYDCSGTVLEYLVSGSSCVVATLWDVTDRDIDRFTEAMLRDWMTGKTVAQTVQNARSACKLKHIVGAAPIVYGIPSMQITHPDGVHRRLF</sequence>
<dbReference type="PANTHER" id="PTHR12792:SF0">
    <property type="entry name" value="SEPARIN"/>
    <property type="match status" value="1"/>
</dbReference>
<reference evidence="6 7" key="1">
    <citation type="journal article" date="2023" name="Nat. Commun.">
        <title>Origin of minicircular mitochondrial genomes in red algae.</title>
        <authorList>
            <person name="Lee Y."/>
            <person name="Cho C.H."/>
            <person name="Lee Y.M."/>
            <person name="Park S.I."/>
            <person name="Yang J.H."/>
            <person name="West J.A."/>
            <person name="Bhattacharya D."/>
            <person name="Yoon H.S."/>
        </authorList>
    </citation>
    <scope>NUCLEOTIDE SEQUENCE [LARGE SCALE GENOMIC DNA]</scope>
    <source>
        <strain evidence="6 7">CCMP1338</strain>
        <tissue evidence="6">Whole cell</tissue>
    </source>
</reference>
<dbReference type="GO" id="GO:0005634">
    <property type="term" value="C:nucleus"/>
    <property type="evidence" value="ECO:0007669"/>
    <property type="project" value="InterPro"/>
</dbReference>
<dbReference type="EC" id="3.4.22.49" evidence="2"/>
<comment type="catalytic activity">
    <reaction evidence="1">
        <text>All bonds known to be hydrolyzed by this endopeptidase have arginine in P1 and an acidic residue in P4. P6 is often occupied by an acidic residue or by a hydroxy-amino-acid residue, the phosphorylation of which enhances cleavage.</text>
        <dbReference type="EC" id="3.4.22.49"/>
    </reaction>
</comment>
<name>A0AAV8V520_9RHOD</name>
<dbReference type="PANTHER" id="PTHR12792">
    <property type="entry name" value="EXTRA SPINDLE POLES 1-RELATED"/>
    <property type="match status" value="1"/>
</dbReference>
<evidence type="ECO:0000256" key="1">
    <source>
        <dbReference type="ARBA" id="ARBA00000451"/>
    </source>
</evidence>
<dbReference type="PROSITE" id="PS51700">
    <property type="entry name" value="SEPARIN"/>
    <property type="match status" value="1"/>
</dbReference>
<dbReference type="GO" id="GO:0004197">
    <property type="term" value="F:cysteine-type endopeptidase activity"/>
    <property type="evidence" value="ECO:0007669"/>
    <property type="project" value="InterPro"/>
</dbReference>
<accession>A0AAV8V520</accession>
<evidence type="ECO:0000256" key="4">
    <source>
        <dbReference type="ARBA" id="ARBA00022829"/>
    </source>
</evidence>
<dbReference type="GO" id="GO:0072686">
    <property type="term" value="C:mitotic spindle"/>
    <property type="evidence" value="ECO:0007669"/>
    <property type="project" value="TreeGrafter"/>
</dbReference>
<dbReference type="GO" id="GO:0005737">
    <property type="term" value="C:cytoplasm"/>
    <property type="evidence" value="ECO:0007669"/>
    <property type="project" value="TreeGrafter"/>
</dbReference>